<evidence type="ECO:0000313" key="2">
    <source>
        <dbReference type="EMBL" id="MBB3880933.1"/>
    </source>
</evidence>
<dbReference type="AlphaFoldDB" id="A0A7W6F4J3"/>
<protein>
    <submittedName>
        <fullName evidence="2">Uncharacterized protein</fullName>
    </submittedName>
</protein>
<feature type="region of interest" description="Disordered" evidence="1">
    <location>
        <begin position="1"/>
        <end position="21"/>
    </location>
</feature>
<proteinExistence type="predicted"/>
<dbReference type="RefSeq" id="WP_183952954.1">
    <property type="nucleotide sequence ID" value="NZ_JACIDH010000024.1"/>
</dbReference>
<organism evidence="2 3">
    <name type="scientific">Sphingomonas pseudosanguinis</name>
    <dbReference type="NCBI Taxonomy" id="413712"/>
    <lineage>
        <taxon>Bacteria</taxon>
        <taxon>Pseudomonadati</taxon>
        <taxon>Pseudomonadota</taxon>
        <taxon>Alphaproteobacteria</taxon>
        <taxon>Sphingomonadales</taxon>
        <taxon>Sphingomonadaceae</taxon>
        <taxon>Sphingomonas</taxon>
    </lineage>
</organism>
<evidence type="ECO:0000256" key="1">
    <source>
        <dbReference type="SAM" id="MobiDB-lite"/>
    </source>
</evidence>
<comment type="caution">
    <text evidence="2">The sequence shown here is derived from an EMBL/GenBank/DDBJ whole genome shotgun (WGS) entry which is preliminary data.</text>
</comment>
<sequence>MEHDLQLRAAPRASEDGAPVGFDDAERFGTVRYRQAVGDAQKERVLLAHRPVQPRLFLMDALYA</sequence>
<name>A0A7W6F4J3_9SPHN</name>
<dbReference type="EMBL" id="JACIDH010000024">
    <property type="protein sequence ID" value="MBB3880933.1"/>
    <property type="molecule type" value="Genomic_DNA"/>
</dbReference>
<gene>
    <name evidence="2" type="ORF">GGR48_003386</name>
</gene>
<reference evidence="2 3" key="1">
    <citation type="submission" date="2020-08" db="EMBL/GenBank/DDBJ databases">
        <title>Genomic Encyclopedia of Type Strains, Phase IV (KMG-IV): sequencing the most valuable type-strain genomes for metagenomic binning, comparative biology and taxonomic classification.</title>
        <authorList>
            <person name="Goeker M."/>
        </authorList>
    </citation>
    <scope>NUCLEOTIDE SEQUENCE [LARGE SCALE GENOMIC DNA]</scope>
    <source>
        <strain evidence="2 3">DSM 19512</strain>
    </source>
</reference>
<accession>A0A7W6F4J3</accession>
<keyword evidence="3" id="KW-1185">Reference proteome</keyword>
<evidence type="ECO:0000313" key="3">
    <source>
        <dbReference type="Proteomes" id="UP000538670"/>
    </source>
</evidence>
<dbReference type="Proteomes" id="UP000538670">
    <property type="component" value="Unassembled WGS sequence"/>
</dbReference>